<keyword evidence="3" id="KW-1185">Reference proteome</keyword>
<dbReference type="RefSeq" id="WP_039278213.1">
    <property type="nucleotide sequence ID" value="NZ_JTDI01000001.1"/>
</dbReference>
<evidence type="ECO:0000313" key="3">
    <source>
        <dbReference type="Proteomes" id="UP000031057"/>
    </source>
</evidence>
<gene>
    <name evidence="2" type="ORF">LK12_00835</name>
</gene>
<organism evidence="2 3">
    <name type="scientific">Novosphingobium malaysiense</name>
    <dbReference type="NCBI Taxonomy" id="1348853"/>
    <lineage>
        <taxon>Bacteria</taxon>
        <taxon>Pseudomonadati</taxon>
        <taxon>Pseudomonadota</taxon>
        <taxon>Alphaproteobacteria</taxon>
        <taxon>Sphingomonadales</taxon>
        <taxon>Sphingomonadaceae</taxon>
        <taxon>Novosphingobium</taxon>
    </lineage>
</organism>
<dbReference type="OrthoDB" id="9788260at2"/>
<reference evidence="2 3" key="1">
    <citation type="submission" date="2014-10" db="EMBL/GenBank/DDBJ databases">
        <title>Genome sequence of Novosphingobium malaysiense MUSC 273(T).</title>
        <authorList>
            <person name="Lee L.-H."/>
        </authorList>
    </citation>
    <scope>NUCLEOTIDE SEQUENCE [LARGE SCALE GENOMIC DNA]</scope>
    <source>
        <strain evidence="2 3">MUSC 273</strain>
    </source>
</reference>
<proteinExistence type="predicted"/>
<dbReference type="AlphaFoldDB" id="A0A0B1ZQU0"/>
<dbReference type="InterPro" id="IPR022742">
    <property type="entry name" value="Hydrolase_4"/>
</dbReference>
<dbReference type="Pfam" id="PF12146">
    <property type="entry name" value="Hydrolase_4"/>
    <property type="match status" value="1"/>
</dbReference>
<dbReference type="Gene3D" id="3.40.50.1820">
    <property type="entry name" value="alpha/beta hydrolase"/>
    <property type="match status" value="1"/>
</dbReference>
<feature type="domain" description="Serine aminopeptidase S33" evidence="1">
    <location>
        <begin position="47"/>
        <end position="302"/>
    </location>
</feature>
<accession>A0A0B1ZQU0</accession>
<dbReference type="Proteomes" id="UP000031057">
    <property type="component" value="Unassembled WGS sequence"/>
</dbReference>
<protein>
    <submittedName>
        <fullName evidence="2">Lysophospholipase</fullName>
    </submittedName>
</protein>
<dbReference type="EMBL" id="JTDI01000001">
    <property type="protein sequence ID" value="KHK92971.1"/>
    <property type="molecule type" value="Genomic_DNA"/>
</dbReference>
<dbReference type="PANTHER" id="PTHR11614">
    <property type="entry name" value="PHOSPHOLIPASE-RELATED"/>
    <property type="match status" value="1"/>
</dbReference>
<dbReference type="InterPro" id="IPR029058">
    <property type="entry name" value="AB_hydrolase_fold"/>
</dbReference>
<evidence type="ECO:0000259" key="1">
    <source>
        <dbReference type="Pfam" id="PF12146"/>
    </source>
</evidence>
<dbReference type="SUPFAM" id="SSF53474">
    <property type="entry name" value="alpha/beta-Hydrolases"/>
    <property type="match status" value="1"/>
</dbReference>
<dbReference type="InterPro" id="IPR051044">
    <property type="entry name" value="MAG_DAG_Lipase"/>
</dbReference>
<name>A0A0B1ZQU0_9SPHN</name>
<dbReference type="STRING" id="1348853.LK12_00835"/>
<evidence type="ECO:0000313" key="2">
    <source>
        <dbReference type="EMBL" id="KHK92971.1"/>
    </source>
</evidence>
<comment type="caution">
    <text evidence="2">The sequence shown here is derived from an EMBL/GenBank/DDBJ whole genome shotgun (WGS) entry which is preliminary data.</text>
</comment>
<sequence length="324" mass="36718">MSSSLFCQTPSPARREIPANARETTWHARDGYGVRRMDWPVSDADGRGSILFMPGRGDAYEKWLESLDQWHREGWNVTSADWRGQAFSGRLGRDALTGHIDDFTTWVDDYAALWTDWSAQTPRPHVAVAHSMGGHIALRAVAEGWVRPDALVLSAPMLGLHPTWLPSAALHLVARGIAALGDRRRPAWKNSEKPEIIPRTRHRLLTHDESRYEDEEWWRTKRPAILMGAASWGWIERALASIRWLERPGMLEAVEVPTLILATRADRLVSWPAIRRAADRLPKSELVAFGSECRHEILREVDPVRDRAMNAIGEFLDRVVPARG</sequence>